<name>A0ABP3FM50_9GAMM</name>
<accession>A0ABP3FM50</accession>
<feature type="region of interest" description="Disordered" evidence="1">
    <location>
        <begin position="42"/>
        <end position="71"/>
    </location>
</feature>
<evidence type="ECO:0000313" key="2">
    <source>
        <dbReference type="EMBL" id="GAA0319545.1"/>
    </source>
</evidence>
<feature type="compositionally biased region" description="Basic residues" evidence="1">
    <location>
        <begin position="54"/>
        <end position="64"/>
    </location>
</feature>
<reference evidence="3" key="1">
    <citation type="journal article" date="2019" name="Int. J. Syst. Evol. Microbiol.">
        <title>The Global Catalogue of Microorganisms (GCM) 10K type strain sequencing project: providing services to taxonomists for standard genome sequencing and annotation.</title>
        <authorList>
            <consortium name="The Broad Institute Genomics Platform"/>
            <consortium name="The Broad Institute Genome Sequencing Center for Infectious Disease"/>
            <person name="Wu L."/>
            <person name="Ma J."/>
        </authorList>
    </citation>
    <scope>NUCLEOTIDE SEQUENCE [LARGE SCALE GENOMIC DNA]</scope>
    <source>
        <strain evidence="3">JCM 16343</strain>
    </source>
</reference>
<dbReference type="Proteomes" id="UP001501787">
    <property type="component" value="Unassembled WGS sequence"/>
</dbReference>
<dbReference type="RefSeq" id="WP_201505351.1">
    <property type="nucleotide sequence ID" value="NZ_BAAAFR010000005.1"/>
</dbReference>
<gene>
    <name evidence="2" type="ORF">GCM10009129_16530</name>
</gene>
<sequence>MQYTAIIKDGGLFIPNVFSDLDDDRTHVVQVTVDMASVRQQLGSDAAPKDSVKAAKKPVKKTARKAPAVPPMAEVADADTLRDRAISELDALDDSELSEMLKAYINDGQGSAQIALDNL</sequence>
<evidence type="ECO:0000256" key="1">
    <source>
        <dbReference type="SAM" id="MobiDB-lite"/>
    </source>
</evidence>
<protein>
    <submittedName>
        <fullName evidence="2">Uncharacterized protein</fullName>
    </submittedName>
</protein>
<comment type="caution">
    <text evidence="2">The sequence shown here is derived from an EMBL/GenBank/DDBJ whole genome shotgun (WGS) entry which is preliminary data.</text>
</comment>
<dbReference type="EMBL" id="BAAAFR010000005">
    <property type="protein sequence ID" value="GAA0319545.1"/>
    <property type="molecule type" value="Genomic_DNA"/>
</dbReference>
<evidence type="ECO:0000313" key="3">
    <source>
        <dbReference type="Proteomes" id="UP001501787"/>
    </source>
</evidence>
<organism evidence="2 3">
    <name type="scientific">Psychrobacter aestuarii</name>
    <dbReference type="NCBI Taxonomy" id="556327"/>
    <lineage>
        <taxon>Bacteria</taxon>
        <taxon>Pseudomonadati</taxon>
        <taxon>Pseudomonadota</taxon>
        <taxon>Gammaproteobacteria</taxon>
        <taxon>Moraxellales</taxon>
        <taxon>Moraxellaceae</taxon>
        <taxon>Psychrobacter</taxon>
    </lineage>
</organism>
<keyword evidence="3" id="KW-1185">Reference proteome</keyword>
<proteinExistence type="predicted"/>